<comment type="caution">
    <text evidence="1">The sequence shown here is derived from an EMBL/GenBank/DDBJ whole genome shotgun (WGS) entry which is preliminary data.</text>
</comment>
<evidence type="ECO:0000313" key="2">
    <source>
        <dbReference type="EMBL" id="NEY20551.1"/>
    </source>
</evidence>
<organism evidence="1 3">
    <name type="scientific">Heyndrickxia ginsengihumi</name>
    <dbReference type="NCBI Taxonomy" id="363870"/>
    <lineage>
        <taxon>Bacteria</taxon>
        <taxon>Bacillati</taxon>
        <taxon>Bacillota</taxon>
        <taxon>Bacilli</taxon>
        <taxon>Bacillales</taxon>
        <taxon>Bacillaceae</taxon>
        <taxon>Heyndrickxia</taxon>
    </lineage>
</organism>
<dbReference type="Proteomes" id="UP000030588">
    <property type="component" value="Unassembled WGS sequence"/>
</dbReference>
<reference evidence="2 4" key="3">
    <citation type="submission" date="2020-03" db="EMBL/GenBank/DDBJ databases">
        <title>Bacillus aquiflavi sp. nov., isolated from yellow water of strong flavor Chinese baijiu in Yibin region of China.</title>
        <authorList>
            <person name="Xie J."/>
        </authorList>
    </citation>
    <scope>NUCLEOTIDE SEQUENCE [LARGE SCALE GENOMIC DNA]</scope>
    <source>
        <strain evidence="2 4">Gsoil 114</strain>
    </source>
</reference>
<evidence type="ECO:0000313" key="3">
    <source>
        <dbReference type="Proteomes" id="UP000030588"/>
    </source>
</evidence>
<dbReference type="EMBL" id="JRUN01000018">
    <property type="protein sequence ID" value="KHD85646.1"/>
    <property type="molecule type" value="Genomic_DNA"/>
</dbReference>
<dbReference type="AlphaFoldDB" id="A0A0A6VDI9"/>
<evidence type="ECO:0000313" key="4">
    <source>
        <dbReference type="Proteomes" id="UP000476934"/>
    </source>
</evidence>
<name>A0A0A6VDI9_9BACI</name>
<protein>
    <submittedName>
        <fullName evidence="1">Uncharacterized protein</fullName>
    </submittedName>
</protein>
<reference evidence="1 3" key="1">
    <citation type="submission" date="2014-10" db="EMBL/GenBank/DDBJ databases">
        <title>Draft genome of phytase producing Bacillus ginsengihumi strain M2.11.</title>
        <authorList>
            <person name="Toymentseva A."/>
            <person name="Boulygina E.A."/>
            <person name="Kazakov S.V."/>
            <person name="Kayumov I."/>
            <person name="Suleimanova A.D."/>
            <person name="Mardanova A.M."/>
            <person name="Maria S.N."/>
            <person name="Sergey M.Y."/>
            <person name="Sharipova M.R."/>
        </authorList>
    </citation>
    <scope>NUCLEOTIDE SEQUENCE [LARGE SCALE GENOMIC DNA]</scope>
    <source>
        <strain evidence="1 3">M2.11</strain>
    </source>
</reference>
<keyword evidence="4" id="KW-1185">Reference proteome</keyword>
<gene>
    <name evidence="2" type="ORF">G4D61_11355</name>
    <name evidence="1" type="ORF">NG54_07675</name>
</gene>
<dbReference type="RefSeq" id="WP_025731173.1">
    <property type="nucleotide sequence ID" value="NZ_JAAIWK010000017.1"/>
</dbReference>
<accession>A0A0A6VDI9</accession>
<dbReference type="Proteomes" id="UP000476934">
    <property type="component" value="Unassembled WGS sequence"/>
</dbReference>
<sequence>MLTKDEFLDKLDTFEMEVGLLENTVIANLKQERVNLIAMHVHQYKNILRKMEHLEHRVNDFSKLPVISKAANDYLELQQKTS</sequence>
<evidence type="ECO:0000313" key="1">
    <source>
        <dbReference type="EMBL" id="KHD85646.1"/>
    </source>
</evidence>
<reference evidence="2" key="2">
    <citation type="submission" date="2020-02" db="EMBL/GenBank/DDBJ databases">
        <authorList>
            <person name="Feng H."/>
        </authorList>
    </citation>
    <scope>NUCLEOTIDE SEQUENCE [LARGE SCALE GENOMIC DNA]</scope>
    <source>
        <strain evidence="2">Gsoil 114</strain>
    </source>
</reference>
<dbReference type="EMBL" id="JAAIWK010000017">
    <property type="protein sequence ID" value="NEY20551.1"/>
    <property type="molecule type" value="Genomic_DNA"/>
</dbReference>
<proteinExistence type="predicted"/>
<dbReference type="STRING" id="363870.NG54_07675"/>